<protein>
    <submittedName>
        <fullName evidence="2">Transglutaminase domain-containing protein</fullName>
    </submittedName>
</protein>
<dbReference type="Gene3D" id="3.10.620.30">
    <property type="match status" value="1"/>
</dbReference>
<reference evidence="3" key="1">
    <citation type="journal article" date="2019" name="Int. J. Syst. Evol. Microbiol.">
        <title>The Global Catalogue of Microorganisms (GCM) 10K type strain sequencing project: providing services to taxonomists for standard genome sequencing and annotation.</title>
        <authorList>
            <consortium name="The Broad Institute Genomics Platform"/>
            <consortium name="The Broad Institute Genome Sequencing Center for Infectious Disease"/>
            <person name="Wu L."/>
            <person name="Ma J."/>
        </authorList>
    </citation>
    <scope>NUCLEOTIDE SEQUENCE [LARGE SCALE GENOMIC DNA]</scope>
    <source>
        <strain evidence="3">KCTC 42224</strain>
    </source>
</reference>
<evidence type="ECO:0000313" key="3">
    <source>
        <dbReference type="Proteomes" id="UP001595683"/>
    </source>
</evidence>
<dbReference type="EMBL" id="JBHRYE010000021">
    <property type="protein sequence ID" value="MFC3672273.1"/>
    <property type="molecule type" value="Genomic_DNA"/>
</dbReference>
<dbReference type="Proteomes" id="UP001595683">
    <property type="component" value="Unassembled WGS sequence"/>
</dbReference>
<dbReference type="Pfam" id="PF08379">
    <property type="entry name" value="Bact_transglu_N"/>
    <property type="match status" value="1"/>
</dbReference>
<dbReference type="PANTHER" id="PTHR33490:SF7">
    <property type="entry name" value="BLR2979 PROTEIN"/>
    <property type="match status" value="1"/>
</dbReference>
<dbReference type="SMART" id="SM00460">
    <property type="entry name" value="TGc"/>
    <property type="match status" value="1"/>
</dbReference>
<name>A0ABV7V4C6_9SPHN</name>
<dbReference type="InterPro" id="IPR013589">
    <property type="entry name" value="Bac_transglu_N"/>
</dbReference>
<dbReference type="SUPFAM" id="SSF54001">
    <property type="entry name" value="Cysteine proteinases"/>
    <property type="match status" value="1"/>
</dbReference>
<keyword evidence="3" id="KW-1185">Reference proteome</keyword>
<dbReference type="Pfam" id="PF01841">
    <property type="entry name" value="Transglut_core"/>
    <property type="match status" value="1"/>
</dbReference>
<sequence>MIYDIRHKTRVDYAAPVRLARFNLRLRPAPWPTQTVRDFRLTVAPVPWTMEEEAGPFLVNRSRLFIREPLDALEVESRFRVEVRAPDPELALAKTPSVAEIGARAAAHRDLSALGPASYIYPSSMTPLSPEIVGWASPILAGARSVMDAGLALMHAIHEEFTYDGSATTAETPPLEAFRARHGVCQDFAHVMIVAARGHGLPAAYVSGYLRTLPPPGQPRLVGADATHAWVALWCGDALGWVGFDPTNAVLASTDHVFTAMGRDYADVAPMDGVFHGGGGQALRVSVDVAPVAEPALG</sequence>
<dbReference type="InterPro" id="IPR002931">
    <property type="entry name" value="Transglutaminase-like"/>
</dbReference>
<dbReference type="InterPro" id="IPR038765">
    <property type="entry name" value="Papain-like_cys_pep_sf"/>
</dbReference>
<evidence type="ECO:0000259" key="1">
    <source>
        <dbReference type="SMART" id="SM00460"/>
    </source>
</evidence>
<comment type="caution">
    <text evidence="2">The sequence shown here is derived from an EMBL/GenBank/DDBJ whole genome shotgun (WGS) entry which is preliminary data.</text>
</comment>
<accession>A0ABV7V4C6</accession>
<dbReference type="PANTHER" id="PTHR33490">
    <property type="entry name" value="BLR5614 PROTEIN-RELATED"/>
    <property type="match status" value="1"/>
</dbReference>
<gene>
    <name evidence="2" type="ORF">ACFOOT_12655</name>
</gene>
<organism evidence="2 3">
    <name type="scientific">Novosphingobium pokkalii</name>
    <dbReference type="NCBI Taxonomy" id="1770194"/>
    <lineage>
        <taxon>Bacteria</taxon>
        <taxon>Pseudomonadati</taxon>
        <taxon>Pseudomonadota</taxon>
        <taxon>Alphaproteobacteria</taxon>
        <taxon>Sphingomonadales</taxon>
        <taxon>Sphingomonadaceae</taxon>
        <taxon>Novosphingobium</taxon>
    </lineage>
</organism>
<feature type="domain" description="Transglutaminase-like" evidence="1">
    <location>
        <begin position="177"/>
        <end position="248"/>
    </location>
</feature>
<proteinExistence type="predicted"/>
<evidence type="ECO:0000313" key="2">
    <source>
        <dbReference type="EMBL" id="MFC3672273.1"/>
    </source>
</evidence>
<dbReference type="RefSeq" id="WP_191324061.1">
    <property type="nucleotide sequence ID" value="NZ_BMZP01000007.1"/>
</dbReference>